<dbReference type="InterPro" id="IPR014001">
    <property type="entry name" value="Helicase_ATP-bd"/>
</dbReference>
<dbReference type="InterPro" id="IPR047112">
    <property type="entry name" value="RecG/Mfd"/>
</dbReference>
<dbReference type="SMART" id="SM00490">
    <property type="entry name" value="HELICc"/>
    <property type="match status" value="1"/>
</dbReference>
<reference evidence="13" key="1">
    <citation type="submission" date="2017-03" db="EMBL/GenBank/DDBJ databases">
        <authorList>
            <person name="Lund M.B."/>
        </authorList>
    </citation>
    <scope>NUCLEOTIDE SEQUENCE [LARGE SCALE GENOMIC DNA]</scope>
</reference>
<keyword evidence="2" id="KW-0227">DNA damage</keyword>
<dbReference type="GO" id="GO:0003678">
    <property type="term" value="F:DNA helicase activity"/>
    <property type="evidence" value="ECO:0007669"/>
    <property type="project" value="TreeGrafter"/>
</dbReference>
<feature type="compositionally biased region" description="Low complexity" evidence="9">
    <location>
        <begin position="595"/>
        <end position="612"/>
    </location>
</feature>
<dbReference type="AlphaFoldDB" id="A0A2A6FTT5"/>
<evidence type="ECO:0000256" key="1">
    <source>
        <dbReference type="ARBA" id="ARBA00022741"/>
    </source>
</evidence>
<name>A0A2A6FTT5_9MICO</name>
<keyword evidence="3" id="KW-0378">Hydrolase</keyword>
<keyword evidence="7" id="KW-0234">DNA repair</keyword>
<keyword evidence="6" id="KW-0238">DNA-binding</keyword>
<evidence type="ECO:0000256" key="6">
    <source>
        <dbReference type="ARBA" id="ARBA00023125"/>
    </source>
</evidence>
<feature type="domain" description="Helicase ATP-binding" evidence="10">
    <location>
        <begin position="369"/>
        <end position="534"/>
    </location>
</feature>
<dbReference type="Pfam" id="PF00270">
    <property type="entry name" value="DEAD"/>
    <property type="match status" value="1"/>
</dbReference>
<keyword evidence="5" id="KW-0067">ATP-binding</keyword>
<dbReference type="InterPro" id="IPR045562">
    <property type="entry name" value="RecG_dom3_C"/>
</dbReference>
<dbReference type="InterPro" id="IPR011545">
    <property type="entry name" value="DEAD/DEAH_box_helicase_dom"/>
</dbReference>
<dbReference type="Pfam" id="PF00271">
    <property type="entry name" value="Helicase_C"/>
    <property type="match status" value="1"/>
</dbReference>
<evidence type="ECO:0000256" key="7">
    <source>
        <dbReference type="ARBA" id="ARBA00023204"/>
    </source>
</evidence>
<dbReference type="SMART" id="SM00487">
    <property type="entry name" value="DEXDc"/>
    <property type="match status" value="1"/>
</dbReference>
<evidence type="ECO:0000256" key="4">
    <source>
        <dbReference type="ARBA" id="ARBA00022806"/>
    </source>
</evidence>
<evidence type="ECO:0000256" key="9">
    <source>
        <dbReference type="SAM" id="MobiDB-lite"/>
    </source>
</evidence>
<dbReference type="Pfam" id="PF17191">
    <property type="entry name" value="RecG_wedge"/>
    <property type="match status" value="1"/>
</dbReference>
<dbReference type="InterPro" id="IPR001650">
    <property type="entry name" value="Helicase_C-like"/>
</dbReference>
<evidence type="ECO:0000313" key="13">
    <source>
        <dbReference type="Proteomes" id="UP000219994"/>
    </source>
</evidence>
<accession>A0A2A6FTT5</accession>
<dbReference type="PROSITE" id="PS51192">
    <property type="entry name" value="HELICASE_ATP_BIND_1"/>
    <property type="match status" value="1"/>
</dbReference>
<dbReference type="Gene3D" id="2.40.50.140">
    <property type="entry name" value="Nucleic acid-binding proteins"/>
    <property type="match status" value="1"/>
</dbReference>
<evidence type="ECO:0000313" key="12">
    <source>
        <dbReference type="EMBL" id="PDQ36036.1"/>
    </source>
</evidence>
<keyword evidence="4 12" id="KW-0347">Helicase</keyword>
<feature type="region of interest" description="Disordered" evidence="9">
    <location>
        <begin position="587"/>
        <end position="642"/>
    </location>
</feature>
<dbReference type="PROSITE" id="PS51194">
    <property type="entry name" value="HELICASE_CTER"/>
    <property type="match status" value="1"/>
</dbReference>
<dbReference type="GO" id="GO:0006281">
    <property type="term" value="P:DNA repair"/>
    <property type="evidence" value="ECO:0007669"/>
    <property type="project" value="UniProtKB-KW"/>
</dbReference>
<proteinExistence type="predicted"/>
<sequence>MRVIVGQPTALDDTLSAARVGRRGTSRLSPAAALSVWRGCGPTARCVEQSVDVAGHPRLGGPAARCVGGTWKDGVVDDKARAGRFALDTKLSGILGGRSAQALHRAFGYETAGDLLAHYPRRYAMRGELTALETLPLDESVTIIAEVLEVRERSMRARRGTILEVKISDGTGTLLLTFFNQAWRAAELSPGVRGIFAGRVSVYQGARQLAHPDYQLFTDADASAARGEPTAEMKRWAETPIPIYSSTASIASWQIQKMVELVLDGLVEVADPLPTAGRVARSLVSHRAALDSIHRPETQAEATLARRTLRFTEAFVLQTALLQRRAALREQSTVARHPQAGGYLDRFDAALPFQLTADQQRVATEIATDLASDIPMSRLVQGEVGSGKTVVALRAMLAVADSGGQSVLLAPTEVLAAQHLRSIARMLGSNLAVSLLPTLITGQLPAAERKRALLRAAAGQSHLIVGTHALLSDRVMFADLGLIVVDEQHRFGVEQREALRVKGQSPPHVLVLTATPIPRTVAMTVFGDLDISTIAELPADRATITSQVVPLAIRPAWRDRIWHRLAEEVQQGRQAFVVCPAIDQKTGEPGEMTLGDSAGGAAASGPSAGSSAREAVAHTAPEGAADSEVARKNGAPARTAPEGTATMATVSAMMAELAEHPALSSVRIAALHGRLSTDEKDRVMRAFAAGDIDVLVATTVIEVGVDVPNASVMVVLDADRFGVSQLHQLRGRVGRGEVPGLCLFVTTAGPGSVGLERVEAVAATLDGFELARVDLELRREGDVLGAAQSGGRSSLRLLRVAHHGDIIADARELAQQIVEVDPQLREHPTLADAVRRRLDDEASEFLGKG</sequence>
<dbReference type="GO" id="GO:0016787">
    <property type="term" value="F:hydrolase activity"/>
    <property type="evidence" value="ECO:0007669"/>
    <property type="project" value="UniProtKB-KW"/>
</dbReference>
<evidence type="ECO:0000256" key="3">
    <source>
        <dbReference type="ARBA" id="ARBA00022801"/>
    </source>
</evidence>
<dbReference type="GO" id="GO:0005524">
    <property type="term" value="F:ATP binding"/>
    <property type="evidence" value="ECO:0007669"/>
    <property type="project" value="UniProtKB-KW"/>
</dbReference>
<evidence type="ECO:0000256" key="8">
    <source>
        <dbReference type="ARBA" id="ARBA00049819"/>
    </source>
</evidence>
<protein>
    <recommendedName>
        <fullName evidence="8">Probable DNA 3'-5' helicase RecG</fullName>
    </recommendedName>
</protein>
<dbReference type="Proteomes" id="UP000219994">
    <property type="component" value="Unassembled WGS sequence"/>
</dbReference>
<dbReference type="Gene3D" id="3.40.50.300">
    <property type="entry name" value="P-loop containing nucleotide triphosphate hydrolases"/>
    <property type="match status" value="2"/>
</dbReference>
<comment type="caution">
    <text evidence="12">The sequence shown here is derived from an EMBL/GenBank/DDBJ whole genome shotgun (WGS) entry which is preliminary data.</text>
</comment>
<dbReference type="EMBL" id="NAEP01000023">
    <property type="protein sequence ID" value="PDQ36036.1"/>
    <property type="molecule type" value="Genomic_DNA"/>
</dbReference>
<dbReference type="InterPro" id="IPR012340">
    <property type="entry name" value="NA-bd_OB-fold"/>
</dbReference>
<keyword evidence="1" id="KW-0547">Nucleotide-binding</keyword>
<evidence type="ECO:0000256" key="5">
    <source>
        <dbReference type="ARBA" id="ARBA00022840"/>
    </source>
</evidence>
<dbReference type="GO" id="GO:0003677">
    <property type="term" value="F:DNA binding"/>
    <property type="evidence" value="ECO:0007669"/>
    <property type="project" value="UniProtKB-KW"/>
</dbReference>
<dbReference type="SUPFAM" id="SSF50249">
    <property type="entry name" value="Nucleic acid-binding proteins"/>
    <property type="match status" value="1"/>
</dbReference>
<dbReference type="InterPro" id="IPR027417">
    <property type="entry name" value="P-loop_NTPase"/>
</dbReference>
<dbReference type="Pfam" id="PF19833">
    <property type="entry name" value="RecG_dom3_C"/>
    <property type="match status" value="1"/>
</dbReference>
<gene>
    <name evidence="12" type="ORF">B5766_02530</name>
</gene>
<organism evidence="12 13">
    <name type="scientific">Candidatus Lumbricidiphila eiseniae</name>
    <dbReference type="NCBI Taxonomy" id="1969409"/>
    <lineage>
        <taxon>Bacteria</taxon>
        <taxon>Bacillati</taxon>
        <taxon>Actinomycetota</taxon>
        <taxon>Actinomycetes</taxon>
        <taxon>Micrococcales</taxon>
        <taxon>Microbacteriaceae</taxon>
        <taxon>Candidatus Lumbricidiphila</taxon>
    </lineage>
</organism>
<evidence type="ECO:0000259" key="11">
    <source>
        <dbReference type="PROSITE" id="PS51194"/>
    </source>
</evidence>
<evidence type="ECO:0000259" key="10">
    <source>
        <dbReference type="PROSITE" id="PS51192"/>
    </source>
</evidence>
<dbReference type="CDD" id="cd17992">
    <property type="entry name" value="DEXHc_RecG"/>
    <property type="match status" value="1"/>
</dbReference>
<evidence type="ECO:0000256" key="2">
    <source>
        <dbReference type="ARBA" id="ARBA00022763"/>
    </source>
</evidence>
<feature type="domain" description="Helicase C-terminal" evidence="11">
    <location>
        <begin position="624"/>
        <end position="776"/>
    </location>
</feature>
<dbReference type="SUPFAM" id="SSF52540">
    <property type="entry name" value="P-loop containing nucleoside triphosphate hydrolases"/>
    <property type="match status" value="2"/>
</dbReference>
<dbReference type="PANTHER" id="PTHR47964">
    <property type="entry name" value="ATP-DEPENDENT DNA HELICASE HOMOLOG RECG, CHLOROPLASTIC"/>
    <property type="match status" value="1"/>
</dbReference>
<dbReference type="InterPro" id="IPR033454">
    <property type="entry name" value="RecG_wedge"/>
</dbReference>
<dbReference type="CDD" id="cd04488">
    <property type="entry name" value="RecG_wedge_OBF"/>
    <property type="match status" value="1"/>
</dbReference>
<dbReference type="PANTHER" id="PTHR47964:SF1">
    <property type="entry name" value="ATP-DEPENDENT DNA HELICASE HOMOLOG RECG, CHLOROPLASTIC"/>
    <property type="match status" value="1"/>
</dbReference>